<dbReference type="GO" id="GO:0005524">
    <property type="term" value="F:ATP binding"/>
    <property type="evidence" value="ECO:0007669"/>
    <property type="project" value="UniProtKB-UniRule"/>
</dbReference>
<feature type="modified residue" description="Phosphothreonine; by autocatalysis" evidence="7">
    <location>
        <position position="202"/>
    </location>
</feature>
<protein>
    <recommendedName>
        <fullName evidence="7">Chaperone protein DnaK</fullName>
    </recommendedName>
    <alternativeName>
        <fullName evidence="7">HSP70</fullName>
    </alternativeName>
    <alternativeName>
        <fullName evidence="7">Heat shock 70 kDa protein</fullName>
    </alternativeName>
    <alternativeName>
        <fullName evidence="7">Heat shock protein 70</fullName>
    </alternativeName>
</protein>
<keyword evidence="6 7" id="KW-0143">Chaperone</keyword>
<feature type="coiled-coil region" evidence="9">
    <location>
        <begin position="251"/>
        <end position="278"/>
    </location>
</feature>
<evidence type="ECO:0000256" key="3">
    <source>
        <dbReference type="ARBA" id="ARBA00022741"/>
    </source>
</evidence>
<evidence type="ECO:0000256" key="2">
    <source>
        <dbReference type="ARBA" id="ARBA00022553"/>
    </source>
</evidence>
<dbReference type="Gene3D" id="2.60.34.10">
    <property type="entry name" value="Substrate Binding Domain Of DNAk, Chain A, domain 1"/>
    <property type="match status" value="1"/>
</dbReference>
<dbReference type="InterPro" id="IPR013126">
    <property type="entry name" value="Hsp_70_fam"/>
</dbReference>
<dbReference type="KEGG" id="bbae:FRD01_21820"/>
<dbReference type="RefSeq" id="WP_146963053.1">
    <property type="nucleotide sequence ID" value="NZ_CP042467.1"/>
</dbReference>
<evidence type="ECO:0000256" key="6">
    <source>
        <dbReference type="ARBA" id="ARBA00023186"/>
    </source>
</evidence>
<keyword evidence="3 7" id="KW-0547">Nucleotide-binding</keyword>
<evidence type="ECO:0000313" key="10">
    <source>
        <dbReference type="EMBL" id="QED29820.1"/>
    </source>
</evidence>
<sequence length="611" mass="66546">MSKTIGIDLGTTNSCVCFIDGTERVIIPNSEGGRTTPSVVAFSDDSRLVGVLARRQAETNPENTVFAVKRLMGRRFDDEMVRRVMESVPYGVVESESGDAWVRVKGKEYSPPEISSFILADLKRQAEDFLGQDVTDAVITVPAYFNDAQRQATRDAGRIAGMNVLRIINEPTAAALAYGLGSGADLSQDGMKVAVYDLGGGTFDISILELADGVFSVLSTSGDTFLGGEDFDYAIIDWLVSGFKEETGADLRGDNMAMQRLKEEAERAKMELSSLEQTTISLPFIFADATGPKHIERVLTRAEFEKMTGELVKRTLDPCGQALREAGLSKKDINAVILVGGMTRMPLVRQQVAIFFQKEPDKTVNPDEVVAMGAAIQGGIVRGELTDVLLLDVTPLTLGIETMGGVFTPLIPANTTIPCTYSEVFSTTKDNQEMVRVHVLQGERAMADENKSLAKFELHGIPPAPRGLPKIEVTFKIDENGMVSVNARDLGTGRQQSVSVVADGGLSEADIERMIQEADEHRSSDSEKKAMIELRNRAQGLVYSTERSLGEYGEFLTPDEREEISYDVQTVKELLEDANKEELEAIIASLEASAYRLAEAMYAGLDTDTSG</sequence>
<dbReference type="AlphaFoldDB" id="A0A5B8XWA0"/>
<evidence type="ECO:0000313" key="11">
    <source>
        <dbReference type="Proteomes" id="UP000321595"/>
    </source>
</evidence>
<proteinExistence type="evidence at transcript level"/>
<dbReference type="InterPro" id="IPR029048">
    <property type="entry name" value="HSP70_C_sf"/>
</dbReference>
<dbReference type="PROSITE" id="PS00297">
    <property type="entry name" value="HSP70_1"/>
    <property type="match status" value="1"/>
</dbReference>
<dbReference type="FunFam" id="3.30.420.40:FF:000004">
    <property type="entry name" value="Molecular chaperone DnaK"/>
    <property type="match status" value="1"/>
</dbReference>
<dbReference type="CDD" id="cd10234">
    <property type="entry name" value="ASKHA_NBD_HSP70_DnaK-like"/>
    <property type="match status" value="1"/>
</dbReference>
<reference evidence="10 11" key="1">
    <citation type="submission" date="2019-08" db="EMBL/GenBank/DDBJ databases">
        <authorList>
            <person name="Liang Q."/>
        </authorList>
    </citation>
    <scope>NUCLEOTIDE SEQUENCE [LARGE SCALE GENOMIC DNA]</scope>
    <source>
        <strain evidence="10 11">V1718</strain>
    </source>
</reference>
<keyword evidence="4 7" id="KW-0067">ATP-binding</keyword>
<dbReference type="GO" id="GO:0051082">
    <property type="term" value="F:unfolded protein binding"/>
    <property type="evidence" value="ECO:0007669"/>
    <property type="project" value="InterPro"/>
</dbReference>
<dbReference type="InterPro" id="IPR043129">
    <property type="entry name" value="ATPase_NBD"/>
</dbReference>
<dbReference type="EMBL" id="CP042467">
    <property type="protein sequence ID" value="QED29820.1"/>
    <property type="molecule type" value="Genomic_DNA"/>
</dbReference>
<comment type="similarity">
    <text evidence="1 7 8">Belongs to the heat shock protein 70 family.</text>
</comment>
<comment type="function">
    <text evidence="7">Acts as a chaperone.</text>
</comment>
<dbReference type="PRINTS" id="PR00301">
    <property type="entry name" value="HEATSHOCK70"/>
</dbReference>
<dbReference type="NCBIfam" id="TIGR02350">
    <property type="entry name" value="prok_dnaK"/>
    <property type="match status" value="1"/>
</dbReference>
<evidence type="ECO:0000256" key="1">
    <source>
        <dbReference type="ARBA" id="ARBA00007381"/>
    </source>
</evidence>
<keyword evidence="2 7" id="KW-0597">Phosphoprotein</keyword>
<dbReference type="Gene3D" id="1.20.1270.10">
    <property type="match status" value="1"/>
</dbReference>
<dbReference type="HAMAP" id="MF_00332">
    <property type="entry name" value="DnaK"/>
    <property type="match status" value="1"/>
</dbReference>
<evidence type="ECO:0000256" key="7">
    <source>
        <dbReference type="HAMAP-Rule" id="MF_00332"/>
    </source>
</evidence>
<dbReference type="PANTHER" id="PTHR19375">
    <property type="entry name" value="HEAT SHOCK PROTEIN 70KDA"/>
    <property type="match status" value="1"/>
</dbReference>
<dbReference type="Pfam" id="PF00012">
    <property type="entry name" value="HSP70"/>
    <property type="match status" value="1"/>
</dbReference>
<name>A0A5B8XWA0_9DELT</name>
<dbReference type="NCBIfam" id="NF001413">
    <property type="entry name" value="PRK00290.1"/>
    <property type="match status" value="1"/>
</dbReference>
<dbReference type="SUPFAM" id="SSF100934">
    <property type="entry name" value="Heat shock protein 70kD (HSP70), C-terminal subdomain"/>
    <property type="match status" value="1"/>
</dbReference>
<evidence type="ECO:0000256" key="5">
    <source>
        <dbReference type="ARBA" id="ARBA00023016"/>
    </source>
</evidence>
<dbReference type="PROSITE" id="PS00329">
    <property type="entry name" value="HSP70_2"/>
    <property type="match status" value="1"/>
</dbReference>
<evidence type="ECO:0000256" key="9">
    <source>
        <dbReference type="SAM" id="Coils"/>
    </source>
</evidence>
<gene>
    <name evidence="7 10" type="primary">dnaK</name>
    <name evidence="10" type="ORF">FRD01_21820</name>
</gene>
<dbReference type="FunFam" id="1.20.1270.10:FF:000001">
    <property type="entry name" value="Molecular chaperone DnaK"/>
    <property type="match status" value="1"/>
</dbReference>
<evidence type="ECO:0000256" key="4">
    <source>
        <dbReference type="ARBA" id="ARBA00022840"/>
    </source>
</evidence>
<dbReference type="PROSITE" id="PS01036">
    <property type="entry name" value="HSP70_3"/>
    <property type="match status" value="1"/>
</dbReference>
<dbReference type="FunFam" id="3.90.640.10:FF:000003">
    <property type="entry name" value="Molecular chaperone DnaK"/>
    <property type="match status" value="1"/>
</dbReference>
<dbReference type="FunFam" id="2.60.34.10:FF:000014">
    <property type="entry name" value="Chaperone protein DnaK HSP70"/>
    <property type="match status" value="1"/>
</dbReference>
<dbReference type="SUPFAM" id="SSF53067">
    <property type="entry name" value="Actin-like ATPase domain"/>
    <property type="match status" value="2"/>
</dbReference>
<dbReference type="Gene3D" id="3.90.640.10">
    <property type="entry name" value="Actin, Chain A, domain 4"/>
    <property type="match status" value="1"/>
</dbReference>
<accession>A0A5B8XWA0</accession>
<dbReference type="GO" id="GO:0140662">
    <property type="term" value="F:ATP-dependent protein folding chaperone"/>
    <property type="evidence" value="ECO:0007669"/>
    <property type="project" value="InterPro"/>
</dbReference>
<comment type="induction">
    <text evidence="7">By stress conditions e.g. heat shock.</text>
</comment>
<dbReference type="Proteomes" id="UP000321595">
    <property type="component" value="Chromosome"/>
</dbReference>
<dbReference type="SUPFAM" id="SSF100920">
    <property type="entry name" value="Heat shock protein 70kD (HSP70), peptide-binding domain"/>
    <property type="match status" value="1"/>
</dbReference>
<keyword evidence="11" id="KW-1185">Reference proteome</keyword>
<dbReference type="InterPro" id="IPR029047">
    <property type="entry name" value="HSP70_peptide-bd_sf"/>
</dbReference>
<evidence type="ECO:0000256" key="8">
    <source>
        <dbReference type="RuleBase" id="RU003322"/>
    </source>
</evidence>
<dbReference type="OrthoDB" id="9766019at2"/>
<dbReference type="InterPro" id="IPR012725">
    <property type="entry name" value="Chaperone_DnaK"/>
</dbReference>
<keyword evidence="9" id="KW-0175">Coiled coil</keyword>
<keyword evidence="5 7" id="KW-0346">Stress response</keyword>
<dbReference type="Gene3D" id="3.30.420.40">
    <property type="match status" value="2"/>
</dbReference>
<dbReference type="InterPro" id="IPR018181">
    <property type="entry name" value="Heat_shock_70_CS"/>
</dbReference>
<organism evidence="10 11">
    <name type="scientific">Microvenator marinus</name>
    <dbReference type="NCBI Taxonomy" id="2600177"/>
    <lineage>
        <taxon>Bacteria</taxon>
        <taxon>Deltaproteobacteria</taxon>
        <taxon>Bradymonadales</taxon>
        <taxon>Microvenatoraceae</taxon>
        <taxon>Microvenator</taxon>
    </lineage>
</organism>